<evidence type="ECO:0000313" key="4">
    <source>
        <dbReference type="EMBL" id="EGW08661.1"/>
    </source>
</evidence>
<organism evidence="4 5">
    <name type="scientific">Cricetulus griseus</name>
    <name type="common">Chinese hamster</name>
    <name type="synonym">Cricetulus barabensis griseus</name>
    <dbReference type="NCBI Taxonomy" id="10029"/>
    <lineage>
        <taxon>Eukaryota</taxon>
        <taxon>Metazoa</taxon>
        <taxon>Chordata</taxon>
        <taxon>Craniata</taxon>
        <taxon>Vertebrata</taxon>
        <taxon>Euteleostomi</taxon>
        <taxon>Mammalia</taxon>
        <taxon>Eutheria</taxon>
        <taxon>Euarchontoglires</taxon>
        <taxon>Glires</taxon>
        <taxon>Rodentia</taxon>
        <taxon>Myomorpha</taxon>
        <taxon>Muroidea</taxon>
        <taxon>Cricetidae</taxon>
        <taxon>Cricetinae</taxon>
        <taxon>Cricetulus</taxon>
    </lineage>
</organism>
<dbReference type="STRING" id="10029.G3HHY6"/>
<dbReference type="Pfam" id="PF00400">
    <property type="entry name" value="WD40"/>
    <property type="match status" value="2"/>
</dbReference>
<evidence type="ECO:0000313" key="5">
    <source>
        <dbReference type="Proteomes" id="UP000001075"/>
    </source>
</evidence>
<dbReference type="InterPro" id="IPR022033">
    <property type="entry name" value="Rav1p_C"/>
</dbReference>
<dbReference type="PROSITE" id="PS50294">
    <property type="entry name" value="WD_REPEATS_REGION"/>
    <property type="match status" value="1"/>
</dbReference>
<dbReference type="FunFam" id="2.130.10.10:FF:000208">
    <property type="entry name" value="dmX-like protein 1 isoform X1"/>
    <property type="match status" value="1"/>
</dbReference>
<dbReference type="SMART" id="SM00320">
    <property type="entry name" value="WD40"/>
    <property type="match status" value="10"/>
</dbReference>
<gene>
    <name evidence="4" type="ORF">I79_010247</name>
</gene>
<evidence type="ECO:0000259" key="3">
    <source>
        <dbReference type="Pfam" id="PF12234"/>
    </source>
</evidence>
<dbReference type="EMBL" id="JH000393">
    <property type="protein sequence ID" value="EGW08661.1"/>
    <property type="molecule type" value="Genomic_DNA"/>
</dbReference>
<dbReference type="InterPro" id="IPR052208">
    <property type="entry name" value="DmX-like/RAVE_component"/>
</dbReference>
<feature type="region of interest" description="Disordered" evidence="2">
    <location>
        <begin position="1508"/>
        <end position="1553"/>
    </location>
</feature>
<proteinExistence type="predicted"/>
<dbReference type="InterPro" id="IPR036322">
    <property type="entry name" value="WD40_repeat_dom_sf"/>
</dbReference>
<dbReference type="PROSITE" id="PS50082">
    <property type="entry name" value="WD_REPEATS_2"/>
    <property type="match status" value="1"/>
</dbReference>
<sequence>MQQGKIAASYGNVISVFEPVSLRKKRKNLELYSQWQKSGQFFLDSIALNITWDPTGNRLLTGSSCLQLWCNNNSRKQTEDENPDRTNLNFGDWVCIWHCKTASQVHLMKFSPDGEFFATAGKDDCLLKVWYNVENWRPAVTSPDKNSEKQSQGEMDFSFVYLAHPRAVNGFSWRKTSKYMPRASVCNVLLTCCKDNVCRLWVETFLPNDCLLYEGDYNHWCEPINLTNNFKRNASSKDRVQSALEVNLRPFRKGRRKSLALVAHTGYLPHQQDPHHVHRNTPLHANALCHFHIAASINPATDIPLLPSITSLSLSENEEKCGPFVVHWLNNKELHFTLSMEVFLQQLRKSFEQPSSEASVEDSIQADIKSDEEMDDGIDDLKINHEKKELGEDKMLSNSNFTPLSSAAIDHQIEVLLSEWSKNADMLFSIHPMDGSLLVWHVDWLDEYQPGMFRQVQVSFVSRIPVAFPTGDANSLCKSIVMYACTKNVDLAIQQGKQKPTGLTRSTSMLISSGHSKSSNNLKLSIFTPNVMMISKHADGSLNQWLVSFAEESAFSTVLSISHKSRYCGHRFHLNDLACHSVLPLLLTTSHHNALRTPNVGNQKQPHDTVNTEECSLTQQNTNNVDTAFQDPNAIYSELILWRVDPVGPLSFSGGVSELARINSLHVSAFSNVAWLPTLIPSYCLGAYCNSPSACFVASDGQYLRLYEAVIDAKKLLYELSNPEISKYVGEVFNIVSQQSTARPGCIIALDPITRLHGRKTQLLHVFQEDFILNNLEKKSLGKNILLDPGHLSSSSIYPACSAPYLLATSCSDNKVRFWRCRVTDGESATSKSGKIDLVYIWEEWPLLIEDGLQSNSSITVPGRPIEVSCAHTNRLAVAYKQPASNSKSQEFVMHVSIFECESTGGSCWVLEQTIHLDELSTVLDSGISIDSNLVAYNKQETYLFSKESITSSTKHLVHLDWMSREDGSHILTVGIGSKLFMYGPLAGKVQEQTGKENQAFPLWESTKIVPLSKFVLLRSVDLVSSVEGAPPFPVSLSWVRDGILVVGMDCEMHVYSQWQPSYKQEPVTTDSYNGSTPSIVNLIKQSNSSSSGLHPPKKTLTRSMTSLAQKICGKKTMFDPSVDMEDSGLFEAAHVLSPTLPQYHPLQLLELMDLGKVRRAKAILSHLVKCIAGEVVALNETESNHERRLRSLTISASGSTTRDPQAFNKTENTDYTEIDSVPPLPLYALLAADDDSYCSSSEKFSNESSSSKNNHVSKESYDELFQTSVLISESHMLETDEENTKPKVIDLSQYSPTYFGPEHAQVLSGHLLHSSLPGLTRMEQMSLMALADTIATTSTDIGESRDRSQAEEELLNMLPAMQKDDPTWSELRAMGVGWWVRNSRILRKCIEKVCLEKLNDIQLALVIARLFESEFDKSATYKSILRKKVLGIGSSVNELSSSNINAHRDPFLRSIAHWILEDYSAALETLIKQPFTEDEASAKTVVANPLLHLSNLTHDILHAIINFDSPPHPDSQSNKSRVEYDSEESLESDDEDDEDDDTFPSDLHLREHSNSNSFRSEDFLVIHARDDLAAVQGSTPYTHSNPGTPINMPWLGSTQTGRGASVMTKKAINNVRRMTSHPTLPYYLTGAQDGSVRMFEWGHSQQITCFRTGGNSRITRMRFNYQGNKFGIVDADGYLSLYQTNWKCCPVTGSIPKPYLAWQCHNKTANDFVFVSSSSLIATAGLSTDNRNICLWDTLVAPTNSLVHAFTCHDSGATVLAYAPKHQLLISGGRKGFTCIFDLRQRQQRQLFQSHDSPVKAIAIDPTEEYFVTGSAEGNIKIWSLSTFSLLHTFISEHARQSIFRNIGTGVMQVETGPANHIFSCGADGTMKMRILPDQFSPLNEVLKNDVKLML</sequence>
<dbReference type="GO" id="GO:0043291">
    <property type="term" value="C:RAVE complex"/>
    <property type="evidence" value="ECO:0007669"/>
    <property type="project" value="TreeGrafter"/>
</dbReference>
<dbReference type="InParanoid" id="G3HHY6"/>
<keyword evidence="1" id="KW-0853">WD repeat</keyword>
<dbReference type="PANTHER" id="PTHR13950:SF12">
    <property type="entry name" value="DMX-LIKE PROTEIN 1"/>
    <property type="match status" value="1"/>
</dbReference>
<dbReference type="eggNOG" id="KOG1064">
    <property type="taxonomic scope" value="Eukaryota"/>
</dbReference>
<dbReference type="GO" id="GO:0007035">
    <property type="term" value="P:vacuolar acidification"/>
    <property type="evidence" value="ECO:0007669"/>
    <property type="project" value="TreeGrafter"/>
</dbReference>
<feature type="compositionally biased region" description="Acidic residues" evidence="2">
    <location>
        <begin position="1526"/>
        <end position="1544"/>
    </location>
</feature>
<dbReference type="GlyGen" id="G3HHY6">
    <property type="glycosylation" value="1 site"/>
</dbReference>
<dbReference type="PANTHER" id="PTHR13950">
    <property type="entry name" value="RABCONNECTIN-RELATED"/>
    <property type="match status" value="1"/>
</dbReference>
<dbReference type="FunFam" id="2.130.10.10:FF:000093">
    <property type="entry name" value="DmX-like protein 1"/>
    <property type="match status" value="1"/>
</dbReference>
<dbReference type="Gene3D" id="2.130.10.10">
    <property type="entry name" value="YVTN repeat-like/Quinoprotein amine dehydrogenase"/>
    <property type="match status" value="4"/>
</dbReference>
<feature type="region of interest" description="Disordered" evidence="2">
    <location>
        <begin position="1193"/>
        <end position="1216"/>
    </location>
</feature>
<dbReference type="Pfam" id="PF12234">
    <property type="entry name" value="Rav1p_C"/>
    <property type="match status" value="1"/>
</dbReference>
<protein>
    <submittedName>
        <fullName evidence="4">DmX-like protein 1</fullName>
    </submittedName>
</protein>
<dbReference type="FunCoup" id="G3HHY6">
    <property type="interactions" value="1521"/>
</dbReference>
<dbReference type="FunFam" id="2.130.10.10:FF:002570">
    <property type="entry name" value="Uncharacterized protein"/>
    <property type="match status" value="1"/>
</dbReference>
<reference evidence="5" key="1">
    <citation type="journal article" date="2011" name="Nat. Biotechnol.">
        <title>The genomic sequence of the Chinese hamster ovary (CHO)-K1 cell line.</title>
        <authorList>
            <person name="Xu X."/>
            <person name="Nagarajan H."/>
            <person name="Lewis N.E."/>
            <person name="Pan S."/>
            <person name="Cai Z."/>
            <person name="Liu X."/>
            <person name="Chen W."/>
            <person name="Xie M."/>
            <person name="Wang W."/>
            <person name="Hammond S."/>
            <person name="Andersen M.R."/>
            <person name="Neff N."/>
            <person name="Passarelli B."/>
            <person name="Koh W."/>
            <person name="Fan H.C."/>
            <person name="Wang J."/>
            <person name="Gui Y."/>
            <person name="Lee K.H."/>
            <person name="Betenbaugh M.J."/>
            <person name="Quake S.R."/>
            <person name="Famili I."/>
            <person name="Palsson B.O."/>
            <person name="Wang J."/>
        </authorList>
    </citation>
    <scope>NUCLEOTIDE SEQUENCE [LARGE SCALE GENOMIC DNA]</scope>
    <source>
        <strain evidence="5">CHO K1 cell line</strain>
    </source>
</reference>
<accession>G3HHY6</accession>
<dbReference type="SUPFAM" id="SSF50978">
    <property type="entry name" value="WD40 repeat-like"/>
    <property type="match status" value="2"/>
</dbReference>
<dbReference type="Proteomes" id="UP000001075">
    <property type="component" value="Unassembled WGS sequence"/>
</dbReference>
<feature type="repeat" description="WD" evidence="1">
    <location>
        <begin position="1793"/>
        <end position="1834"/>
    </location>
</feature>
<feature type="domain" description="RAVE complex protein Rav1 C-terminal" evidence="3">
    <location>
        <begin position="932"/>
        <end position="1337"/>
    </location>
</feature>
<evidence type="ECO:0000256" key="2">
    <source>
        <dbReference type="SAM" id="MobiDB-lite"/>
    </source>
</evidence>
<dbReference type="InterPro" id="IPR015943">
    <property type="entry name" value="WD40/YVTN_repeat-like_dom_sf"/>
</dbReference>
<dbReference type="InterPro" id="IPR001680">
    <property type="entry name" value="WD40_rpt"/>
</dbReference>
<name>G3HHY6_CRIGR</name>
<evidence type="ECO:0000256" key="1">
    <source>
        <dbReference type="PROSITE-ProRule" id="PRU00221"/>
    </source>
</evidence>